<dbReference type="PIRSF" id="PIRSF010386">
    <property type="entry name" value="RocB"/>
    <property type="match status" value="1"/>
</dbReference>
<dbReference type="InterPro" id="IPR012166">
    <property type="entry name" value="Uncharacterised_RocB"/>
</dbReference>
<protein>
    <submittedName>
        <fullName evidence="2">Peptidase M20</fullName>
    </submittedName>
</protein>
<reference evidence="2 3" key="1">
    <citation type="submission" date="2017-06" db="EMBL/GenBank/DDBJ databases">
        <title>Draft Genome Sequence of Natranaerobius trueperi halophilic, alkalithermophilic bacteria from soda lakes.</title>
        <authorList>
            <person name="Zhao B."/>
        </authorList>
    </citation>
    <scope>NUCLEOTIDE SEQUENCE [LARGE SCALE GENOMIC DNA]</scope>
    <source>
        <strain evidence="2 3">DSM 18760</strain>
    </source>
</reference>
<dbReference type="SUPFAM" id="SSF53187">
    <property type="entry name" value="Zn-dependent exopeptidases"/>
    <property type="match status" value="1"/>
</dbReference>
<dbReference type="Gene3D" id="3.40.630.10">
    <property type="entry name" value="Zn peptidases"/>
    <property type="match status" value="1"/>
</dbReference>
<accession>A0A226C134</accession>
<dbReference type="PANTHER" id="PTHR42994">
    <property type="entry name" value="PEPTIDASE T"/>
    <property type="match status" value="1"/>
</dbReference>
<evidence type="ECO:0000256" key="1">
    <source>
        <dbReference type="ARBA" id="ARBA00001947"/>
    </source>
</evidence>
<dbReference type="OrthoDB" id="9792335at2"/>
<name>A0A226C134_9FIRM</name>
<dbReference type="PANTHER" id="PTHR42994:SF2">
    <property type="entry name" value="PEPTIDASE"/>
    <property type="match status" value="1"/>
</dbReference>
<evidence type="ECO:0000313" key="2">
    <source>
        <dbReference type="EMBL" id="OWZ84998.1"/>
    </source>
</evidence>
<gene>
    <name evidence="2" type="ORF">CDO51_00950</name>
</gene>
<comment type="caution">
    <text evidence="2">The sequence shown here is derived from an EMBL/GenBank/DDBJ whole genome shotgun (WGS) entry which is preliminary data.</text>
</comment>
<dbReference type="InterPro" id="IPR002933">
    <property type="entry name" value="Peptidase_M20"/>
</dbReference>
<proteinExistence type="predicted"/>
<dbReference type="AlphaFoldDB" id="A0A226C134"/>
<dbReference type="Proteomes" id="UP000214588">
    <property type="component" value="Unassembled WGS sequence"/>
</dbReference>
<evidence type="ECO:0000313" key="3">
    <source>
        <dbReference type="Proteomes" id="UP000214588"/>
    </source>
</evidence>
<sequence length="555" mass="63282">MWLHDENKLLKLLYRLVKVPSISSTENERDMAREIYNILSEIPYFKEHEDKLHIKDILGDNLNRQYVTGLIKGSGNKTVILIHHHDVADVDDFGKLRDQAFDIEEITDKIASFELTEDAKKDLESGEWVFGRGVMDMKAGAALQLALMNDYSYKVPDLTGNILLLSVPDEENNSAGVIASLSHLLELQEQYALEFVSVIKSESHQPDSKGRHELAIGSIGKILPLFYCFGKETHGGSPFSGLNSSLIFSQVQSLMEKNTDFVDEFRGELTPPPVNLKTNDLRGVYNVTTPQVTVGYYNILTINSTPLDILKKLKKVGQNALENSVEIYNNRLKEFKGMSSSRSVESGWGQSTNITEGMNPQVYTFQELFQSAYDAFGDQFMNYYHRVIEELKETKLDEREFTVELVNKIHDMCPDREPKIVVAFLPPFYPHVRNRRETEKELFILDVVEKIKSQGKERYGLDFTVTEFFKGISDLSYFALIDGDEISNYLSPNMPSLRHVYNIPIEEIKKLDVSVLNVGPVGKDAHQYTERLHVPFFTKEAPKLLELAVNQVLKY</sequence>
<dbReference type="Pfam" id="PF01546">
    <property type="entry name" value="Peptidase_M20"/>
    <property type="match status" value="1"/>
</dbReference>
<dbReference type="EMBL" id="NIQC01000001">
    <property type="protein sequence ID" value="OWZ84998.1"/>
    <property type="molecule type" value="Genomic_DNA"/>
</dbReference>
<comment type="cofactor">
    <cofactor evidence="1">
        <name>Zn(2+)</name>
        <dbReference type="ChEBI" id="CHEBI:29105"/>
    </cofactor>
</comment>
<dbReference type="RefSeq" id="WP_089022422.1">
    <property type="nucleotide sequence ID" value="NZ_NIQC01000001.1"/>
</dbReference>
<organism evidence="2 3">
    <name type="scientific">Natranaerobius trueperi</name>
    <dbReference type="NCBI Taxonomy" id="759412"/>
    <lineage>
        <taxon>Bacteria</taxon>
        <taxon>Bacillati</taxon>
        <taxon>Bacillota</taxon>
        <taxon>Clostridia</taxon>
        <taxon>Natranaerobiales</taxon>
        <taxon>Natranaerobiaceae</taxon>
        <taxon>Natranaerobius</taxon>
    </lineage>
</organism>
<dbReference type="GO" id="GO:0016787">
    <property type="term" value="F:hydrolase activity"/>
    <property type="evidence" value="ECO:0007669"/>
    <property type="project" value="InterPro"/>
</dbReference>
<keyword evidence="3" id="KW-1185">Reference proteome</keyword>